<keyword evidence="4" id="KW-1185">Reference proteome</keyword>
<feature type="compositionally biased region" description="Basic and acidic residues" evidence="1">
    <location>
        <begin position="102"/>
        <end position="113"/>
    </location>
</feature>
<organism evidence="4 5">
    <name type="scientific">Octopus sinensis</name>
    <name type="common">East Asian common octopus</name>
    <dbReference type="NCBI Taxonomy" id="2607531"/>
    <lineage>
        <taxon>Eukaryota</taxon>
        <taxon>Metazoa</taxon>
        <taxon>Spiralia</taxon>
        <taxon>Lophotrochozoa</taxon>
        <taxon>Mollusca</taxon>
        <taxon>Cephalopoda</taxon>
        <taxon>Coleoidea</taxon>
        <taxon>Octopodiformes</taxon>
        <taxon>Octopoda</taxon>
        <taxon>Incirrata</taxon>
        <taxon>Octopodidae</taxon>
        <taxon>Octopus</taxon>
    </lineage>
</organism>
<feature type="region of interest" description="Disordered" evidence="1">
    <location>
        <begin position="230"/>
        <end position="266"/>
    </location>
</feature>
<dbReference type="PROSITE" id="PS50053">
    <property type="entry name" value="UBIQUITIN_2"/>
    <property type="match status" value="1"/>
</dbReference>
<sequence length="419" mass="46640">MFVSDTLVFSPSTMKVRITNMEGVDIIDEFRPDLTVDMVKIRSLSQLFSPMESMKVSLYHKVLLVRTGKVLNEESTLQQEGLRDNDEIIILKRRLPPFVYDGADKKEESRKGPNSESVNKATAGLTPCNMEPATDKPPNGGDFQSEFRKILITLIEASQKILCLKPDASKIFRHAEEISNQYLPCASKMDETTVKKLTDMGFPEDRARKALALNKMNFLLAMEWLLTHNSNSDTDTPLSNEEDEENEETETQQLEGATAATPNQSAKANSLINSLKRFKKREFRPNPRALLTLMEMGFEEAEAISALRVAGNNQDTACEWLLGDRKTVPSDVDEGLDVNGPIYKAIMSNPIIQVGLNNPRCLLAFILMLESPLTANQWLSDAETGPVLLQVSRIYHAEKNSNKALASQNSLGLGGSTSR</sequence>
<evidence type="ECO:0000313" key="7">
    <source>
        <dbReference type="RefSeq" id="XP_036368330.1"/>
    </source>
</evidence>
<dbReference type="Gene3D" id="1.10.8.10">
    <property type="entry name" value="DNA helicase RuvA subunit, C-terminal domain"/>
    <property type="match status" value="2"/>
</dbReference>
<dbReference type="Pfam" id="PF22562">
    <property type="entry name" value="UBA_7"/>
    <property type="match status" value="1"/>
</dbReference>
<dbReference type="SUPFAM" id="SSF46934">
    <property type="entry name" value="UBA-like"/>
    <property type="match status" value="2"/>
</dbReference>
<dbReference type="InterPro" id="IPR029071">
    <property type="entry name" value="Ubiquitin-like_domsf"/>
</dbReference>
<reference evidence="5 6" key="1">
    <citation type="submission" date="2025-08" db="UniProtKB">
        <authorList>
            <consortium name="RefSeq"/>
        </authorList>
    </citation>
    <scope>IDENTIFICATION</scope>
</reference>
<gene>
    <name evidence="5 6 7" type="primary">LOC115228183</name>
</gene>
<dbReference type="Pfam" id="PF23326">
    <property type="entry name" value="UBL_UBAC1"/>
    <property type="match status" value="1"/>
</dbReference>
<dbReference type="RefSeq" id="XP_036368328.1">
    <property type="nucleotide sequence ID" value="XM_036512435.1"/>
</dbReference>
<dbReference type="InterPro" id="IPR057650">
    <property type="entry name" value="UBL_UBAC1"/>
</dbReference>
<feature type="compositionally biased region" description="Acidic residues" evidence="1">
    <location>
        <begin position="240"/>
        <end position="250"/>
    </location>
</feature>
<evidence type="ECO:0000256" key="1">
    <source>
        <dbReference type="SAM" id="MobiDB-lite"/>
    </source>
</evidence>
<dbReference type="RefSeq" id="XP_036368330.1">
    <property type="nucleotide sequence ID" value="XM_036512437.1"/>
</dbReference>
<dbReference type="KEGG" id="osn:115228183"/>
<evidence type="ECO:0000259" key="2">
    <source>
        <dbReference type="PROSITE" id="PS50030"/>
    </source>
</evidence>
<dbReference type="InterPro" id="IPR041927">
    <property type="entry name" value="UBA2_UBAC1"/>
</dbReference>
<dbReference type="GO" id="GO:0000151">
    <property type="term" value="C:ubiquitin ligase complex"/>
    <property type="evidence" value="ECO:0007669"/>
    <property type="project" value="TreeGrafter"/>
</dbReference>
<dbReference type="Proteomes" id="UP000515154">
    <property type="component" value="Linkage group LG2"/>
</dbReference>
<feature type="region of interest" description="Disordered" evidence="1">
    <location>
        <begin position="102"/>
        <end position="142"/>
    </location>
</feature>
<dbReference type="InterPro" id="IPR009060">
    <property type="entry name" value="UBA-like_sf"/>
</dbReference>
<dbReference type="SMART" id="SM00165">
    <property type="entry name" value="UBA"/>
    <property type="match status" value="2"/>
</dbReference>
<dbReference type="CDD" id="cd14304">
    <property type="entry name" value="UBA2_KPC2"/>
    <property type="match status" value="1"/>
</dbReference>
<accession>A0A6P7TR14</accession>
<name>A0A6P7TR14_9MOLL</name>
<feature type="compositionally biased region" description="Polar residues" evidence="1">
    <location>
        <begin position="230"/>
        <end position="239"/>
    </location>
</feature>
<dbReference type="PANTHER" id="PTHR46738">
    <property type="entry name" value="UBIQUITIN-ASSOCIATED DOMAIN-CONTAINING PROTEIN 1"/>
    <property type="match status" value="1"/>
</dbReference>
<dbReference type="SUPFAM" id="SSF54236">
    <property type="entry name" value="Ubiquitin-like"/>
    <property type="match status" value="1"/>
</dbReference>
<evidence type="ECO:0000313" key="4">
    <source>
        <dbReference type="Proteomes" id="UP000515154"/>
    </source>
</evidence>
<dbReference type="InterPro" id="IPR052476">
    <property type="entry name" value="UBAC1"/>
</dbReference>
<feature type="domain" description="Ubiquitin-like" evidence="3">
    <location>
        <begin position="14"/>
        <end position="97"/>
    </location>
</feature>
<dbReference type="RefSeq" id="XP_029654689.1">
    <property type="nucleotide sequence ID" value="XM_029798829.2"/>
</dbReference>
<evidence type="ECO:0000313" key="5">
    <source>
        <dbReference type="RefSeq" id="XP_029654689.1"/>
    </source>
</evidence>
<feature type="domain" description="UBA" evidence="2">
    <location>
        <begin position="284"/>
        <end position="324"/>
    </location>
</feature>
<protein>
    <submittedName>
        <fullName evidence="5 6">Ubiquitin-associated domain-containing protein 1-like</fullName>
    </submittedName>
</protein>
<dbReference type="AlphaFoldDB" id="A0A6P7TR14"/>
<dbReference type="InterPro" id="IPR015940">
    <property type="entry name" value="UBA"/>
</dbReference>
<proteinExistence type="predicted"/>
<evidence type="ECO:0000259" key="3">
    <source>
        <dbReference type="PROSITE" id="PS50053"/>
    </source>
</evidence>
<dbReference type="InterPro" id="IPR000626">
    <property type="entry name" value="Ubiquitin-like_dom"/>
</dbReference>
<dbReference type="PANTHER" id="PTHR46738:SF1">
    <property type="entry name" value="UBIQUITIN-ASSOCIATED DOMAIN-CONTAINING PROTEIN 1"/>
    <property type="match status" value="1"/>
</dbReference>
<evidence type="ECO:0000313" key="6">
    <source>
        <dbReference type="RefSeq" id="XP_036368328.1"/>
    </source>
</evidence>
<feature type="domain" description="UBA" evidence="2">
    <location>
        <begin position="188"/>
        <end position="228"/>
    </location>
</feature>
<dbReference type="Pfam" id="PF00627">
    <property type="entry name" value="UBA"/>
    <property type="match status" value="1"/>
</dbReference>
<dbReference type="PROSITE" id="PS50030">
    <property type="entry name" value="UBA"/>
    <property type="match status" value="2"/>
</dbReference>